<feature type="compositionally biased region" description="Polar residues" evidence="1">
    <location>
        <begin position="41"/>
        <end position="63"/>
    </location>
</feature>
<name>A0A6A6DDD9_9PEZI</name>
<feature type="compositionally biased region" description="Polar residues" evidence="1">
    <location>
        <begin position="80"/>
        <end position="89"/>
    </location>
</feature>
<keyword evidence="3" id="KW-1185">Reference proteome</keyword>
<feature type="compositionally biased region" description="Basic and acidic residues" evidence="1">
    <location>
        <begin position="122"/>
        <end position="145"/>
    </location>
</feature>
<feature type="compositionally biased region" description="Basic and acidic residues" evidence="1">
    <location>
        <begin position="94"/>
        <end position="109"/>
    </location>
</feature>
<evidence type="ECO:0000313" key="2">
    <source>
        <dbReference type="EMBL" id="KAF2176249.1"/>
    </source>
</evidence>
<organism evidence="2 3">
    <name type="scientific">Zopfia rhizophila CBS 207.26</name>
    <dbReference type="NCBI Taxonomy" id="1314779"/>
    <lineage>
        <taxon>Eukaryota</taxon>
        <taxon>Fungi</taxon>
        <taxon>Dikarya</taxon>
        <taxon>Ascomycota</taxon>
        <taxon>Pezizomycotina</taxon>
        <taxon>Dothideomycetes</taxon>
        <taxon>Dothideomycetes incertae sedis</taxon>
        <taxon>Zopfiaceae</taxon>
        <taxon>Zopfia</taxon>
    </lineage>
</organism>
<dbReference type="Proteomes" id="UP000800200">
    <property type="component" value="Unassembled WGS sequence"/>
</dbReference>
<protein>
    <submittedName>
        <fullName evidence="2">Uncharacterized protein</fullName>
    </submittedName>
</protein>
<feature type="region of interest" description="Disordered" evidence="1">
    <location>
        <begin position="41"/>
        <end position="159"/>
    </location>
</feature>
<evidence type="ECO:0000256" key="1">
    <source>
        <dbReference type="SAM" id="MobiDB-lite"/>
    </source>
</evidence>
<gene>
    <name evidence="2" type="ORF">K469DRAFT_682647</name>
</gene>
<dbReference type="AlphaFoldDB" id="A0A6A6DDD9"/>
<dbReference type="EMBL" id="ML994712">
    <property type="protein sequence ID" value="KAF2176249.1"/>
    <property type="molecule type" value="Genomic_DNA"/>
</dbReference>
<proteinExistence type="predicted"/>
<evidence type="ECO:0000313" key="3">
    <source>
        <dbReference type="Proteomes" id="UP000800200"/>
    </source>
</evidence>
<accession>A0A6A6DDD9</accession>
<sequence length="159" mass="17366">MRTWRNETIGARDIGTDKLCTGSAGPTVDWLDAVQNLQGQSNPVSRTISSPVPSKCSHGTDSPTAWARPETDLISHTFIRRNNNQTPNTGYRRAAPDEAGAQKDKGDKDDDKDEKDDDDGGKEDKGGRGCTEDKRERASEDNKGTEDDEMADVELARDG</sequence>
<reference evidence="2" key="1">
    <citation type="journal article" date="2020" name="Stud. Mycol.">
        <title>101 Dothideomycetes genomes: a test case for predicting lifestyles and emergence of pathogens.</title>
        <authorList>
            <person name="Haridas S."/>
            <person name="Albert R."/>
            <person name="Binder M."/>
            <person name="Bloem J."/>
            <person name="Labutti K."/>
            <person name="Salamov A."/>
            <person name="Andreopoulos B."/>
            <person name="Baker S."/>
            <person name="Barry K."/>
            <person name="Bills G."/>
            <person name="Bluhm B."/>
            <person name="Cannon C."/>
            <person name="Castanera R."/>
            <person name="Culley D."/>
            <person name="Daum C."/>
            <person name="Ezra D."/>
            <person name="Gonzalez J."/>
            <person name="Henrissat B."/>
            <person name="Kuo A."/>
            <person name="Liang C."/>
            <person name="Lipzen A."/>
            <person name="Lutzoni F."/>
            <person name="Magnuson J."/>
            <person name="Mondo S."/>
            <person name="Nolan M."/>
            <person name="Ohm R."/>
            <person name="Pangilinan J."/>
            <person name="Park H.-J."/>
            <person name="Ramirez L."/>
            <person name="Alfaro M."/>
            <person name="Sun H."/>
            <person name="Tritt A."/>
            <person name="Yoshinaga Y."/>
            <person name="Zwiers L.-H."/>
            <person name="Turgeon B."/>
            <person name="Goodwin S."/>
            <person name="Spatafora J."/>
            <person name="Crous P."/>
            <person name="Grigoriev I."/>
        </authorList>
    </citation>
    <scope>NUCLEOTIDE SEQUENCE</scope>
    <source>
        <strain evidence="2">CBS 207.26</strain>
    </source>
</reference>
<feature type="compositionally biased region" description="Acidic residues" evidence="1">
    <location>
        <begin position="110"/>
        <end position="121"/>
    </location>
</feature>